<evidence type="ECO:0000256" key="2">
    <source>
        <dbReference type="SAM" id="Phobius"/>
    </source>
</evidence>
<keyword evidence="2" id="KW-1133">Transmembrane helix</keyword>
<dbReference type="Proteomes" id="UP000003729">
    <property type="component" value="Unassembled WGS sequence"/>
</dbReference>
<evidence type="ECO:0000259" key="3">
    <source>
        <dbReference type="Pfam" id="PF03313"/>
    </source>
</evidence>
<name>B6XGG9_9GAMM</name>
<keyword evidence="2" id="KW-0812">Transmembrane</keyword>
<comment type="similarity">
    <text evidence="1">Belongs to the UPF0597 family.</text>
</comment>
<feature type="domain" description="Serine dehydratase-like alpha subunit" evidence="3">
    <location>
        <begin position="99"/>
        <end position="438"/>
    </location>
</feature>
<dbReference type="InterPro" id="IPR021144">
    <property type="entry name" value="UPF0597"/>
</dbReference>
<reference evidence="4 5" key="2">
    <citation type="submission" date="2008-10" db="EMBL/GenBank/DDBJ databases">
        <authorList>
            <person name="Fulton L."/>
            <person name="Clifton S."/>
            <person name="Fulton B."/>
            <person name="Xu J."/>
            <person name="Minx P."/>
            <person name="Pepin K.H."/>
            <person name="Johnson M."/>
            <person name="Bhonagiri V."/>
            <person name="Nash W.E."/>
            <person name="Mardis E.R."/>
            <person name="Wilson R.K."/>
        </authorList>
    </citation>
    <scope>NUCLEOTIDE SEQUENCE [LARGE SCALE GENOMIC DNA]</scope>
    <source>
        <strain evidence="4 5">DSM 30120</strain>
    </source>
</reference>
<dbReference type="EMBL" id="ABXW01000049">
    <property type="protein sequence ID" value="EEB45585.1"/>
    <property type="molecule type" value="Genomic_DNA"/>
</dbReference>
<dbReference type="GO" id="GO:0019450">
    <property type="term" value="P:L-cysteine catabolic process to pyruvate"/>
    <property type="evidence" value="ECO:0007669"/>
    <property type="project" value="TreeGrafter"/>
</dbReference>
<dbReference type="HAMAP" id="MF_01845">
    <property type="entry name" value="UPF0597"/>
    <property type="match status" value="1"/>
</dbReference>
<gene>
    <name evidence="4" type="ORF">PROVALCAL_02400</name>
</gene>
<feature type="transmembrane region" description="Helical" evidence="2">
    <location>
        <begin position="328"/>
        <end position="350"/>
    </location>
</feature>
<dbReference type="PANTHER" id="PTHR30501:SF2">
    <property type="entry name" value="UPF0597 PROTEIN YHAM"/>
    <property type="match status" value="1"/>
</dbReference>
<accession>B6XGG9</accession>
<dbReference type="eggNOG" id="COG3681">
    <property type="taxonomic scope" value="Bacteria"/>
</dbReference>
<dbReference type="GO" id="GO:0080146">
    <property type="term" value="F:L-cysteine desulfhydrase activity"/>
    <property type="evidence" value="ECO:0007669"/>
    <property type="project" value="TreeGrafter"/>
</dbReference>
<keyword evidence="2" id="KW-0472">Membrane</keyword>
<reference evidence="4 5" key="1">
    <citation type="submission" date="2008-10" db="EMBL/GenBank/DDBJ databases">
        <title>Draft genome sequence of Providencia alcalifaciens (DSM 30120).</title>
        <authorList>
            <person name="Sudarsanam P."/>
            <person name="Ley R."/>
            <person name="Guruge J."/>
            <person name="Turnbaugh P.J."/>
            <person name="Mahowald M."/>
            <person name="Liep D."/>
            <person name="Gordon J."/>
        </authorList>
    </citation>
    <scope>NUCLEOTIDE SEQUENCE [LARGE SCALE GENOMIC DNA]</scope>
    <source>
        <strain evidence="4 5">DSM 30120</strain>
    </source>
</reference>
<sequence>MTFRDITMATQTEELLWQYFINAVKQDVKPALGCTEPISLAYAAAKAASYLPSPVVRVAAFVSPNLMKNGMGVTVPGTGMVGLPIAAALGAIGGDADAGLEVLKSASPEAIARSKAMLADGSITVDIKSPCDDVIYSEATVYSENDSATVIIAGSHTHIVKIIHGDQVLFDITESKTETRDPVDCGTDVSLPKVTAKAVYEFATQAPLDDIRFILEAAHLNDALSQEGLRNSYGLHIGKTLQAQRDRGLLSKDLLSEIMIRTTAASDARMGGAVLPAMSNSGSGNQGIAATMPVVVTADYLQSTEEQLARALMLSHLMAIYIHNQLPALSALCAATTAAMGAAAGIAWLLEARYEVVAMAISSMIGDVSGMICDGASNSCAMKVSTSASAAYKAVLMALDNSCVRGSDGIVSDDVDQSIANLCSLAAGSMRHTDIQIIEIMSSKTLRS</sequence>
<evidence type="ECO:0000313" key="4">
    <source>
        <dbReference type="EMBL" id="EEB45585.1"/>
    </source>
</evidence>
<organism evidence="4 5">
    <name type="scientific">Providencia alcalifaciens DSM 30120</name>
    <dbReference type="NCBI Taxonomy" id="520999"/>
    <lineage>
        <taxon>Bacteria</taxon>
        <taxon>Pseudomonadati</taxon>
        <taxon>Pseudomonadota</taxon>
        <taxon>Gammaproteobacteria</taxon>
        <taxon>Enterobacterales</taxon>
        <taxon>Morganellaceae</taxon>
        <taxon>Providencia</taxon>
    </lineage>
</organism>
<evidence type="ECO:0000256" key="1">
    <source>
        <dbReference type="HAMAP-Rule" id="MF_01845"/>
    </source>
</evidence>
<dbReference type="PIRSF" id="PIRSF006054">
    <property type="entry name" value="UCP006054"/>
    <property type="match status" value="1"/>
</dbReference>
<dbReference type="PANTHER" id="PTHR30501">
    <property type="entry name" value="UPF0597 PROTEIN YHAM"/>
    <property type="match status" value="1"/>
</dbReference>
<dbReference type="Pfam" id="PF03313">
    <property type="entry name" value="SDH_alpha"/>
    <property type="match status" value="1"/>
</dbReference>
<protein>
    <recommendedName>
        <fullName evidence="1">UPF0597 protein PROVALCAL_02400</fullName>
    </recommendedName>
</protein>
<dbReference type="AlphaFoldDB" id="B6XGG9"/>
<proteinExistence type="inferred from homology"/>
<evidence type="ECO:0000313" key="5">
    <source>
        <dbReference type="Proteomes" id="UP000003729"/>
    </source>
</evidence>
<comment type="caution">
    <text evidence="4">The sequence shown here is derived from an EMBL/GenBank/DDBJ whole genome shotgun (WGS) entry which is preliminary data.</text>
</comment>
<dbReference type="InterPro" id="IPR005130">
    <property type="entry name" value="Ser_deHydtase-like_asu"/>
</dbReference>